<keyword evidence="4" id="KW-0926">Vacuole</keyword>
<evidence type="ECO:0000256" key="11">
    <source>
        <dbReference type="ARBA" id="ARBA00033272"/>
    </source>
</evidence>
<dbReference type="InterPro" id="IPR016024">
    <property type="entry name" value="ARM-type_fold"/>
</dbReference>
<feature type="region of interest" description="Disordered" evidence="14">
    <location>
        <begin position="1151"/>
        <end position="1255"/>
    </location>
</feature>
<feature type="compositionally biased region" description="Low complexity" evidence="14">
    <location>
        <begin position="465"/>
        <end position="485"/>
    </location>
</feature>
<keyword evidence="7" id="KW-0472">Membrane</keyword>
<feature type="compositionally biased region" description="Basic and acidic residues" evidence="14">
    <location>
        <begin position="1867"/>
        <end position="1880"/>
    </location>
</feature>
<feature type="region of interest" description="Disordered" evidence="14">
    <location>
        <begin position="1932"/>
        <end position="2160"/>
    </location>
</feature>
<proteinExistence type="inferred from homology"/>
<dbReference type="GeneID" id="24108226"/>
<evidence type="ECO:0000256" key="1">
    <source>
        <dbReference type="ARBA" id="ARBA00004512"/>
    </source>
</evidence>
<dbReference type="FunFam" id="3.10.20.90:FF:000010">
    <property type="entry name" value="Autophagy-related protein"/>
    <property type="match status" value="1"/>
</dbReference>
<feature type="compositionally biased region" description="Low complexity" evidence="14">
    <location>
        <begin position="326"/>
        <end position="341"/>
    </location>
</feature>
<dbReference type="InterPro" id="IPR021133">
    <property type="entry name" value="HEAT_type_2"/>
</dbReference>
<evidence type="ECO:0000256" key="12">
    <source>
        <dbReference type="ARBA" id="ARBA00037813"/>
    </source>
</evidence>
<evidence type="ECO:0000256" key="2">
    <source>
        <dbReference type="ARBA" id="ARBA00007293"/>
    </source>
</evidence>
<evidence type="ECO:0000256" key="7">
    <source>
        <dbReference type="ARBA" id="ARBA00023136"/>
    </source>
</evidence>
<dbReference type="EMBL" id="DF238793">
    <property type="protein sequence ID" value="GAC95360.1"/>
    <property type="molecule type" value="Genomic_DNA"/>
</dbReference>
<dbReference type="eggNOG" id="KOG0211">
    <property type="taxonomic scope" value="Eukaryota"/>
</dbReference>
<dbReference type="PANTHER" id="PTHR10648">
    <property type="entry name" value="SERINE/THREONINE-PROTEIN PHOSPHATASE PP2A 65 KDA REGULATORY SUBUNIT"/>
    <property type="match status" value="1"/>
</dbReference>
<feature type="compositionally biased region" description="Basic and acidic residues" evidence="14">
    <location>
        <begin position="1949"/>
        <end position="1966"/>
    </location>
</feature>
<feature type="compositionally biased region" description="Polar residues" evidence="14">
    <location>
        <begin position="243"/>
        <end position="252"/>
    </location>
</feature>
<dbReference type="STRING" id="1305764.R9PBD3"/>
<dbReference type="eggNOG" id="KOG1654">
    <property type="taxonomic scope" value="Eukaryota"/>
</dbReference>
<feature type="compositionally biased region" description="Acidic residues" evidence="14">
    <location>
        <begin position="1973"/>
        <end position="1984"/>
    </location>
</feature>
<organism evidence="15 16">
    <name type="scientific">Pseudozyma hubeiensis (strain SY62)</name>
    <name type="common">Yeast</name>
    <dbReference type="NCBI Taxonomy" id="1305764"/>
    <lineage>
        <taxon>Eukaryota</taxon>
        <taxon>Fungi</taxon>
        <taxon>Dikarya</taxon>
        <taxon>Basidiomycota</taxon>
        <taxon>Ustilaginomycotina</taxon>
        <taxon>Ustilaginomycetes</taxon>
        <taxon>Ustilaginales</taxon>
        <taxon>Ustilaginaceae</taxon>
        <taxon>Pseudozyma</taxon>
    </lineage>
</organism>
<dbReference type="HOGENOM" id="CLU_001893_0_0_1"/>
<feature type="compositionally biased region" description="Acidic residues" evidence="14">
    <location>
        <begin position="2150"/>
        <end position="2160"/>
    </location>
</feature>
<feature type="compositionally biased region" description="Low complexity" evidence="14">
    <location>
        <begin position="523"/>
        <end position="536"/>
    </location>
</feature>
<feature type="compositionally biased region" description="Polar residues" evidence="14">
    <location>
        <begin position="297"/>
        <end position="316"/>
    </location>
</feature>
<protein>
    <recommendedName>
        <fullName evidence="3">Autophagy-related protein 8</fullName>
    </recommendedName>
    <alternativeName>
        <fullName evidence="10 11">Autophagy-related Ubiquitin-like modifier ATG8</fullName>
    </alternativeName>
</protein>
<keyword evidence="6" id="KW-0072">Autophagy</keyword>
<evidence type="ECO:0000256" key="5">
    <source>
        <dbReference type="ARBA" id="ARBA00022737"/>
    </source>
</evidence>
<feature type="compositionally biased region" description="Polar residues" evidence="14">
    <location>
        <begin position="1241"/>
        <end position="1251"/>
    </location>
</feature>
<evidence type="ECO:0000256" key="10">
    <source>
        <dbReference type="ARBA" id="ARBA00032280"/>
    </source>
</evidence>
<comment type="similarity">
    <text evidence="2">Belongs to the ATG8 family.</text>
</comment>
<feature type="region of interest" description="Disordered" evidence="14">
    <location>
        <begin position="183"/>
        <end position="252"/>
    </location>
</feature>
<dbReference type="GO" id="GO:0031410">
    <property type="term" value="C:cytoplasmic vesicle"/>
    <property type="evidence" value="ECO:0007669"/>
    <property type="project" value="UniProtKB-KW"/>
</dbReference>
<evidence type="ECO:0000256" key="4">
    <source>
        <dbReference type="ARBA" id="ARBA00022554"/>
    </source>
</evidence>
<feature type="region of interest" description="Disordered" evidence="14">
    <location>
        <begin position="1797"/>
        <end position="1836"/>
    </location>
</feature>
<feature type="repeat" description="HEAT" evidence="13">
    <location>
        <begin position="1289"/>
        <end position="1327"/>
    </location>
</feature>
<feature type="compositionally biased region" description="Acidic residues" evidence="14">
    <location>
        <begin position="908"/>
        <end position="924"/>
    </location>
</feature>
<keyword evidence="5" id="KW-0677">Repeat</keyword>
<reference evidence="16" key="1">
    <citation type="journal article" date="2013" name="Genome Announc.">
        <title>Draft genome sequence of the basidiomycetous yeast-like fungus Pseudozyma hubeiensis SY62, which produces an abundant amount of the biosurfactant mannosylerythritol lipids.</title>
        <authorList>
            <person name="Konishi M."/>
            <person name="Hatada Y."/>
            <person name="Horiuchi J."/>
        </authorList>
    </citation>
    <scope>NUCLEOTIDE SEQUENCE [LARGE SCALE GENOMIC DNA]</scope>
    <source>
        <strain evidence="16">SY62</strain>
    </source>
</reference>
<comment type="subcellular location">
    <subcellularLocation>
        <location evidence="1">Cytoplasmic vesicle</location>
        <location evidence="1">Autophagosome membrane</location>
        <topology evidence="1">Lipid-anchor</topology>
    </subcellularLocation>
    <subcellularLocation>
        <location evidence="12">Vacuole membrane</location>
    </subcellularLocation>
</comment>
<feature type="compositionally biased region" description="Low complexity" evidence="14">
    <location>
        <begin position="265"/>
        <end position="280"/>
    </location>
</feature>
<keyword evidence="9" id="KW-0968">Cytoplasmic vesicle</keyword>
<feature type="compositionally biased region" description="Basic and acidic residues" evidence="14">
    <location>
        <begin position="349"/>
        <end position="362"/>
    </location>
</feature>
<dbReference type="GO" id="GO:0000421">
    <property type="term" value="C:autophagosome membrane"/>
    <property type="evidence" value="ECO:0007669"/>
    <property type="project" value="UniProtKB-SubCell"/>
</dbReference>
<dbReference type="Gene3D" id="1.25.10.10">
    <property type="entry name" value="Leucine-rich Repeat Variant"/>
    <property type="match status" value="2"/>
</dbReference>
<evidence type="ECO:0000313" key="15">
    <source>
        <dbReference type="EMBL" id="GAC95360.1"/>
    </source>
</evidence>
<feature type="compositionally biased region" description="Low complexity" evidence="14">
    <location>
        <begin position="785"/>
        <end position="801"/>
    </location>
</feature>
<feature type="compositionally biased region" description="Acidic residues" evidence="14">
    <location>
        <begin position="709"/>
        <end position="723"/>
    </location>
</feature>
<dbReference type="RefSeq" id="XP_012188947.1">
    <property type="nucleotide sequence ID" value="XM_012333557.1"/>
</dbReference>
<feature type="region of interest" description="Disordered" evidence="14">
    <location>
        <begin position="908"/>
        <end position="933"/>
    </location>
</feature>
<feature type="compositionally biased region" description="Polar residues" evidence="14">
    <location>
        <begin position="676"/>
        <end position="694"/>
    </location>
</feature>
<dbReference type="InterPro" id="IPR029071">
    <property type="entry name" value="Ubiquitin-like_domsf"/>
</dbReference>
<feature type="compositionally biased region" description="Polar residues" evidence="14">
    <location>
        <begin position="196"/>
        <end position="211"/>
    </location>
</feature>
<dbReference type="InterPro" id="IPR011989">
    <property type="entry name" value="ARM-like"/>
</dbReference>
<evidence type="ECO:0000256" key="14">
    <source>
        <dbReference type="SAM" id="MobiDB-lite"/>
    </source>
</evidence>
<dbReference type="InterPro" id="IPR051023">
    <property type="entry name" value="PP2A_Regulatory_Subunit_A"/>
</dbReference>
<evidence type="ECO:0000256" key="3">
    <source>
        <dbReference type="ARBA" id="ARBA00018072"/>
    </source>
</evidence>
<dbReference type="PANTHER" id="PTHR10648:SF1">
    <property type="entry name" value="SERINE_THREONINE-PROTEIN PHOSPHATASE 4 REGULATORY SUBUNIT 1"/>
    <property type="match status" value="1"/>
</dbReference>
<dbReference type="GO" id="GO:0019888">
    <property type="term" value="F:protein phosphatase regulator activity"/>
    <property type="evidence" value="ECO:0007669"/>
    <property type="project" value="TreeGrafter"/>
</dbReference>
<feature type="compositionally biased region" description="Polar residues" evidence="14">
    <location>
        <begin position="486"/>
        <end position="508"/>
    </location>
</feature>
<evidence type="ECO:0000256" key="9">
    <source>
        <dbReference type="ARBA" id="ARBA00023329"/>
    </source>
</evidence>
<feature type="compositionally biased region" description="Polar residues" evidence="14">
    <location>
        <begin position="645"/>
        <end position="667"/>
    </location>
</feature>
<feature type="compositionally biased region" description="Basic residues" evidence="14">
    <location>
        <begin position="217"/>
        <end position="226"/>
    </location>
</feature>
<feature type="repeat" description="HEAT" evidence="13">
    <location>
        <begin position="1566"/>
        <end position="1604"/>
    </location>
</feature>
<gene>
    <name evidence="15" type="ORF">PHSY_002935</name>
</gene>
<dbReference type="Gene3D" id="3.10.20.90">
    <property type="entry name" value="Phosphatidylinositol 3-kinase Catalytic Subunit, Chain A, domain 1"/>
    <property type="match status" value="1"/>
</dbReference>
<dbReference type="Pfam" id="PF02991">
    <property type="entry name" value="ATG8"/>
    <property type="match status" value="1"/>
</dbReference>
<dbReference type="Proteomes" id="UP000014071">
    <property type="component" value="Unassembled WGS sequence"/>
</dbReference>
<feature type="compositionally biased region" description="Basic and acidic residues" evidence="14">
    <location>
        <begin position="1797"/>
        <end position="1812"/>
    </location>
</feature>
<dbReference type="PROSITE" id="PS50077">
    <property type="entry name" value="HEAT_REPEAT"/>
    <property type="match status" value="3"/>
</dbReference>
<name>R9PBD3_PSEHS</name>
<feature type="compositionally biased region" description="Basic and acidic residues" evidence="14">
    <location>
        <begin position="1154"/>
        <end position="1163"/>
    </location>
</feature>
<feature type="region of interest" description="Disordered" evidence="14">
    <location>
        <begin position="265"/>
        <end position="393"/>
    </location>
</feature>
<accession>R9PBD3</accession>
<feature type="compositionally biased region" description="Acidic residues" evidence="14">
    <location>
        <begin position="2103"/>
        <end position="2112"/>
    </location>
</feature>
<keyword evidence="16" id="KW-1185">Reference proteome</keyword>
<feature type="compositionally biased region" description="Acidic residues" evidence="14">
    <location>
        <begin position="1185"/>
        <end position="1195"/>
    </location>
</feature>
<evidence type="ECO:0000256" key="13">
    <source>
        <dbReference type="PROSITE-ProRule" id="PRU00103"/>
    </source>
</evidence>
<dbReference type="InterPro" id="IPR004241">
    <property type="entry name" value="Atg8-like"/>
</dbReference>
<feature type="region of interest" description="Disordered" evidence="14">
    <location>
        <begin position="430"/>
        <end position="558"/>
    </location>
</feature>
<dbReference type="GO" id="GO:0006914">
    <property type="term" value="P:autophagy"/>
    <property type="evidence" value="ECO:0007669"/>
    <property type="project" value="UniProtKB-KW"/>
</dbReference>
<feature type="region of interest" description="Disordered" evidence="14">
    <location>
        <begin position="1854"/>
        <end position="1900"/>
    </location>
</feature>
<dbReference type="CDD" id="cd16128">
    <property type="entry name" value="Ubl_ATG8"/>
    <property type="match status" value="1"/>
</dbReference>
<feature type="compositionally biased region" description="Acidic residues" evidence="14">
    <location>
        <begin position="733"/>
        <end position="759"/>
    </location>
</feature>
<feature type="compositionally biased region" description="Acidic residues" evidence="14">
    <location>
        <begin position="1939"/>
        <end position="1948"/>
    </location>
</feature>
<evidence type="ECO:0000256" key="6">
    <source>
        <dbReference type="ARBA" id="ARBA00023006"/>
    </source>
</evidence>
<keyword evidence="8" id="KW-0449">Lipoprotein</keyword>
<evidence type="ECO:0000313" key="16">
    <source>
        <dbReference type="Proteomes" id="UP000014071"/>
    </source>
</evidence>
<sequence>MRSAFKNEHSFEKRKAEAERIRQKYPDRIPVICEKADRTDIPTIDKKKYLVPSDLTVGQFVYVIRKRIKLAPEKAIFIFVDEVLPATAALMSAIYEEHKDEDGFLYVSYSGENTFAFPFSFIVTRKTKETRLRAAWHSKARYGAVTDIRQSSLDASANRPNNVALRLRPVSLVRAIMAEDRPREPEIKVSEDGINANFSLSPRLDQPSSRPKNAAARGRHHHHNRNHSIDTKDRTSPILGFGSLQTSSNTGDRSWAISDFVGGDAHAASSDSAHATPSSSWDPSRLVNGSHDHPSGLSVSRSKTASNSHLSASTSPVLHPSTRKVSAGSNSSSSSSTGSASPEAPFASDARRYGARNADRHQPNGTSHHLVEGSTRRTSSPARAFSGAPISPRLQSTMSAHAGLAHARRASADLATAPFRAPSPIFLPSTSPPAVPVNPDAQHSWDSVWPRSSTPDRADQLRRIGSASPVAGSPGRASPSGSSDSTNLSRSPSTSFDSGSPAATSTTVLGRPKARRPHELRGSSSSPILRASPSSLRESHDPTKSPGRSLETARSEPVVKIGFTPASAADSVKAPTAAFTSAAQNPASKVLSPATEATPHVDAANALVSHRNSSTGSSWLPERAESPSAAIAADPSKQRLGGSVPISQSLPLPTRTPSPKISPTSPRSPFLELSAPATSASSTGNMGLSESPPKTRSFIAMPPRSGYELSDDPDDVGSEEDGSNSERESVGTNDEDQDGSEYDDEDIADDADDIDEDDEQRSPRQERGRELDADEQSIESHDVAAKPSSPSSSSSGALSAPDRPSLPKRPSLTRSGVVPPPIAILDHPRSPLDPLAQAENSARALAAQKGSSSSAMLNFFRDEPGQQDTQQQLGITGDAQISDSVMPSALGLDAGMAHPLDATMEEGEAGVDHDQDDDDDDEDEHGYGVGIENADEGLNTLERIFLFAKSDMAYHRVLVSQSLPDWIREVELNDAVEYIIPLLNGLATDEPDVCAAFAPEVGRVMWYFFRNCPIAELADEASEMHNADDDEPERASRPKISLTAFTTLLCALLLNQNTVIAGATQQSLVHLFYRLDRRDIELSREELAEKDQQEVQARQQEQDLESYITHASGRDGQPVPHEDYRFDDQARAAVKNELLVNVALALAQIHHHGRNSEHQHEDGEQQQDEQTSSTSIDNDPHSSDSADEAMEEDQAENGSYSVKASHEPDSSSETQTASHDAMDEEDGPLDTDAWGQGGNMFGQQSDGTASDVQIDEDEESAVGRMASVSLLAALAADELIPQDALLERYAPEVLKLIEDGAFYVRKEVASSLGPLSRNMTAETVQQTVLPALNKAIHDRNWHVRQAACFSIPATLGKLEANMRREQTLLFMRALVNDVSRQLRMAALEIIGEVIYMFHEIESRVPEELVRFFLGEPFDGPPQQGDASLTFDKTSDPEGTEALFEEESAMMMDASPDLGMSSSLRTDHEQDSLLASFGYGGNESSMMDAGAWDSNFRVNNFDPERPLVVAYNLPAVVLTLGGDQWSRLKQAHAELTSSDKPKVRKSLAASLHEIAKMIGQEATRDDLLPAATRFVSDDDVDVRSAMFDNMDVFLSCLPQVDAERTLSQLLSLWSTGALRDWRLRERLAQHIPSMAKQFLLEDEEGHLVSLMQLALADPISAVRDAGIHCVPNLYKAFAEHDQVIADGFLGMVSDLGISTGYRLRVACLLCVAALVDAGIQRSSCELLLLGRLNQMGEDKVVDVRIALSRTLGQMCRKDELYALPQSRSEELNKLIAKLAHDESDEVRQAVSDILSEEELGKHSKLPREADAQPRKLVLGPADGGPHRPEGEGGFPDQFVDAQFVDADGEEGDVFQMDDEESQTVGTDSIEKGQGEESEHTSAAEVSDEASEAGTTQAQSAQYLERSRANIFGAKKRTTELDLDSDWLEEANKGALFEYSNNDEDDDFEDGERLGDEPHHLLNVDRDSSGSGELIENEGEPDEEASETPSSAEGQRERDSEQGDNSMEETESEHGITLSSPQRGVEAAASGGDGDRSADSPSRPGTSSTQSKAADPFLAFVAGRRSQDLSKQQGEQLGRMPVLSGAAAKRSRLSNGTAAPQVEATAEDEGDDQESSQSTSGDKDEEMMSRRYLSKASGDWSELKSGDAGAESGDDHDDFVQV</sequence>
<dbReference type="OrthoDB" id="9986677at2759"/>
<dbReference type="SUPFAM" id="SSF54236">
    <property type="entry name" value="Ubiquitin-like"/>
    <property type="match status" value="1"/>
</dbReference>
<dbReference type="SUPFAM" id="SSF48371">
    <property type="entry name" value="ARM repeat"/>
    <property type="match status" value="1"/>
</dbReference>
<feature type="compositionally biased region" description="Basic and acidic residues" evidence="14">
    <location>
        <begin position="760"/>
        <end position="771"/>
    </location>
</feature>
<evidence type="ECO:0000256" key="8">
    <source>
        <dbReference type="ARBA" id="ARBA00023288"/>
    </source>
</evidence>
<feature type="repeat" description="HEAT" evidence="13">
    <location>
        <begin position="1527"/>
        <end position="1565"/>
    </location>
</feature>
<feature type="region of interest" description="Disordered" evidence="14">
    <location>
        <begin position="611"/>
        <end position="849"/>
    </location>
</feature>